<protein>
    <recommendedName>
        <fullName evidence="1">Cell division protein ZipA</fullName>
    </recommendedName>
</protein>
<evidence type="ECO:0000256" key="1">
    <source>
        <dbReference type="RuleBase" id="RU003612"/>
    </source>
</evidence>
<dbReference type="Proteomes" id="UP000292445">
    <property type="component" value="Unassembled WGS sequence"/>
</dbReference>
<comment type="function">
    <text evidence="1">Essential cell division protein that stabilizes the FtsZ protofilaments by cross-linking them and that serves as a cytoplasmic membrane anchor for the Z ring. Also required for the recruitment to the septal ring of downstream cell division proteins.</text>
</comment>
<feature type="domain" description="ZipA C-terminal FtsZ-binding" evidence="4">
    <location>
        <begin position="216"/>
        <end position="339"/>
    </location>
</feature>
<keyword evidence="2 3" id="KW-0812">Transmembrane</keyword>
<feature type="transmembrane region" description="Helical" evidence="3">
    <location>
        <begin position="6"/>
        <end position="25"/>
    </location>
</feature>
<dbReference type="SMART" id="SM00771">
    <property type="entry name" value="ZipA_C"/>
    <property type="match status" value="1"/>
</dbReference>
<dbReference type="GO" id="GO:0005886">
    <property type="term" value="C:plasma membrane"/>
    <property type="evidence" value="ECO:0007669"/>
    <property type="project" value="UniProtKB-SubCell"/>
</dbReference>
<dbReference type="GO" id="GO:0090529">
    <property type="term" value="P:cell septum assembly"/>
    <property type="evidence" value="ECO:0007669"/>
    <property type="project" value="InterPro"/>
</dbReference>
<dbReference type="InterPro" id="IPR036765">
    <property type="entry name" value="ZipA_FtsZ-bd_C_sf"/>
</dbReference>
<accession>A0A4Q7NCM4</accession>
<keyword evidence="2" id="KW-0997">Cell inner membrane</keyword>
<dbReference type="OrthoDB" id="8521018at2"/>
<keyword evidence="2" id="KW-1003">Cell membrane</keyword>
<evidence type="ECO:0000313" key="5">
    <source>
        <dbReference type="EMBL" id="RZS80726.1"/>
    </source>
</evidence>
<keyword evidence="2 3" id="KW-0472">Membrane</keyword>
<name>A0A4Q7NCM4_9BURK</name>
<dbReference type="RefSeq" id="WP_130358359.1">
    <property type="nucleotide sequence ID" value="NZ_SGXC01000002.1"/>
</dbReference>
<comment type="similarity">
    <text evidence="1">Belongs to the ZipA family.</text>
</comment>
<comment type="caution">
    <text evidence="5">The sequence shown here is derived from an EMBL/GenBank/DDBJ whole genome shotgun (WGS) entry which is preliminary data.</text>
</comment>
<dbReference type="Gene3D" id="3.30.1400.10">
    <property type="entry name" value="ZipA, C-terminal FtsZ-binding domain"/>
    <property type="match status" value="1"/>
</dbReference>
<evidence type="ECO:0000259" key="4">
    <source>
        <dbReference type="SMART" id="SM00771"/>
    </source>
</evidence>
<proteinExistence type="inferred from homology"/>
<evidence type="ECO:0000256" key="3">
    <source>
        <dbReference type="SAM" id="Phobius"/>
    </source>
</evidence>
<sequence length="363" mass="37913">MSDLQTGLIALGVLAIVVVLGLNWWQDRRARKQIQDGFPDSGKDPLLHGVEAGLPKADGVRREPGLGAAEAAEANVIGGMDAPVDGAAAVQQHDTDEADEACETVIDVSFLEPVPGDELAAFTQGIRHAGQKSLRVFAETAEGAHRSAIRGGENYASVQVAVLLANRSGPLSAGEWAEALSRSRVLADRFDGTVEASDTQAVLDRANKLDAVCAALDAQVGLTLVASSRRWSSGDVLTAAREAGFSSIHDGRLPWVDQEGAVRFTLGRSDGVSLGSAGPATIGQLSLILDVPRAPAHEHAFAQMAQVARGLATRLEATVVDDNGRPLADGAEAAIDKQLLALYARLEQSGLKAGSVRALRVFG</sequence>
<gene>
    <name evidence="5" type="ORF">EV675_3338</name>
</gene>
<dbReference type="EMBL" id="SGXC01000002">
    <property type="protein sequence ID" value="RZS80726.1"/>
    <property type="molecule type" value="Genomic_DNA"/>
</dbReference>
<dbReference type="Pfam" id="PF04354">
    <property type="entry name" value="ZipA_C"/>
    <property type="match status" value="1"/>
</dbReference>
<dbReference type="InterPro" id="IPR007449">
    <property type="entry name" value="ZipA_FtsZ-bd_C"/>
</dbReference>
<dbReference type="SUPFAM" id="SSF64383">
    <property type="entry name" value="Cell-division protein ZipA, C-terminal domain"/>
    <property type="match status" value="1"/>
</dbReference>
<reference evidence="5 6" key="1">
    <citation type="submission" date="2019-02" db="EMBL/GenBank/DDBJ databases">
        <title>Genomic Encyclopedia of Type Strains, Phase IV (KMG-IV): sequencing the most valuable type-strain genomes for metagenomic binning, comparative biology and taxonomic classification.</title>
        <authorList>
            <person name="Goeker M."/>
        </authorList>
    </citation>
    <scope>NUCLEOTIDE SEQUENCE [LARGE SCALE GENOMIC DNA]</scope>
    <source>
        <strain evidence="5 6">K24</strain>
    </source>
</reference>
<keyword evidence="1" id="KW-0132">Cell division</keyword>
<keyword evidence="3" id="KW-1133">Transmembrane helix</keyword>
<keyword evidence="1" id="KW-0131">Cell cycle</keyword>
<keyword evidence="6" id="KW-1185">Reference proteome</keyword>
<organism evidence="5 6">
    <name type="scientific">Pigmentiphaga kullae</name>
    <dbReference type="NCBI Taxonomy" id="151784"/>
    <lineage>
        <taxon>Bacteria</taxon>
        <taxon>Pseudomonadati</taxon>
        <taxon>Pseudomonadota</taxon>
        <taxon>Betaproteobacteria</taxon>
        <taxon>Burkholderiales</taxon>
        <taxon>Alcaligenaceae</taxon>
        <taxon>Pigmentiphaga</taxon>
    </lineage>
</organism>
<dbReference type="AlphaFoldDB" id="A0A4Q7NCM4"/>
<evidence type="ECO:0000313" key="6">
    <source>
        <dbReference type="Proteomes" id="UP000292445"/>
    </source>
</evidence>
<evidence type="ECO:0000256" key="2">
    <source>
        <dbReference type="RuleBase" id="RU003613"/>
    </source>
</evidence>
<comment type="subcellular location">
    <subcellularLocation>
        <location evidence="2">Cell inner membrane</location>
        <topology evidence="2">Single-pass type I membrane protein</topology>
    </subcellularLocation>
</comment>